<accession>A0A1F5J8Y0</accession>
<dbReference type="AlphaFoldDB" id="A0A1F5J8Y0"/>
<comment type="caution">
    <text evidence="1">The sequence shown here is derived from an EMBL/GenBank/DDBJ whole genome shotgun (WGS) entry which is preliminary data.</text>
</comment>
<dbReference type="Proteomes" id="UP000177042">
    <property type="component" value="Unassembled WGS sequence"/>
</dbReference>
<organism evidence="1 2">
    <name type="scientific">Candidatus Daviesbacteria bacterium RIFCSPHIGHO2_02_FULL_39_12</name>
    <dbReference type="NCBI Taxonomy" id="1797770"/>
    <lineage>
        <taxon>Bacteria</taxon>
        <taxon>Candidatus Daviesiibacteriota</taxon>
    </lineage>
</organism>
<proteinExistence type="predicted"/>
<gene>
    <name evidence="1" type="ORF">A3C26_02030</name>
</gene>
<name>A0A1F5J8Y0_9BACT</name>
<evidence type="ECO:0000313" key="2">
    <source>
        <dbReference type="Proteomes" id="UP000177042"/>
    </source>
</evidence>
<dbReference type="EMBL" id="MFCX01000032">
    <property type="protein sequence ID" value="OGE25096.1"/>
    <property type="molecule type" value="Genomic_DNA"/>
</dbReference>
<evidence type="ECO:0000313" key="1">
    <source>
        <dbReference type="EMBL" id="OGE25096.1"/>
    </source>
</evidence>
<protein>
    <submittedName>
        <fullName evidence="1">Uncharacterized protein</fullName>
    </submittedName>
</protein>
<reference evidence="1 2" key="1">
    <citation type="journal article" date="2016" name="Nat. Commun.">
        <title>Thousands of microbial genomes shed light on interconnected biogeochemical processes in an aquifer system.</title>
        <authorList>
            <person name="Anantharaman K."/>
            <person name="Brown C.T."/>
            <person name="Hug L.A."/>
            <person name="Sharon I."/>
            <person name="Castelle C.J."/>
            <person name="Probst A.J."/>
            <person name="Thomas B.C."/>
            <person name="Singh A."/>
            <person name="Wilkins M.J."/>
            <person name="Karaoz U."/>
            <person name="Brodie E.L."/>
            <person name="Williams K.H."/>
            <person name="Hubbard S.S."/>
            <person name="Banfield J.F."/>
        </authorList>
    </citation>
    <scope>NUCLEOTIDE SEQUENCE [LARGE SCALE GENOMIC DNA]</scope>
</reference>
<sequence>MSTVEHEQFPNLTAESLSQPEIIEDLVRKGKTPALAEATFFSGSKMMICYIPKPGLNWQDIRRLTKQANPDQRSNGTYYTDYFELPFATGTMIARRVASALGEPLLQQGGFLTHVINRLPHQQNIIPFPDNPPGR</sequence>